<dbReference type="PANTHER" id="PTHR23002">
    <property type="entry name" value="ZINC FINGER CCHC DOMAIN CONTAINING PROTEIN"/>
    <property type="match status" value="1"/>
</dbReference>
<feature type="compositionally biased region" description="Polar residues" evidence="2">
    <location>
        <begin position="42"/>
        <end position="58"/>
    </location>
</feature>
<name>A0A1V9XBG4_9ACAR</name>
<dbReference type="SMART" id="SM00343">
    <property type="entry name" value="ZnF_C2HC"/>
    <property type="match status" value="2"/>
</dbReference>
<dbReference type="Proteomes" id="UP000192247">
    <property type="component" value="Unassembled WGS sequence"/>
</dbReference>
<keyword evidence="5" id="KW-1185">Reference proteome</keyword>
<evidence type="ECO:0000256" key="1">
    <source>
        <dbReference type="PROSITE-ProRule" id="PRU00047"/>
    </source>
</evidence>
<dbReference type="GO" id="GO:0003676">
    <property type="term" value="F:nucleic acid binding"/>
    <property type="evidence" value="ECO:0007669"/>
    <property type="project" value="InterPro"/>
</dbReference>
<dbReference type="STRING" id="418985.A0A1V9XBG4"/>
<dbReference type="InterPro" id="IPR001878">
    <property type="entry name" value="Znf_CCHC"/>
</dbReference>
<feature type="domain" description="CCHC-type" evidence="3">
    <location>
        <begin position="23"/>
        <end position="38"/>
    </location>
</feature>
<dbReference type="GO" id="GO:0008270">
    <property type="term" value="F:zinc ion binding"/>
    <property type="evidence" value="ECO:0007669"/>
    <property type="project" value="UniProtKB-KW"/>
</dbReference>
<proteinExistence type="predicted"/>
<protein>
    <submittedName>
        <fullName evidence="4">CCHC-type zinc finger protein-like</fullName>
    </submittedName>
</protein>
<dbReference type="InterPro" id="IPR036875">
    <property type="entry name" value="Znf_CCHC_sf"/>
</dbReference>
<accession>A0A1V9XBG4</accession>
<dbReference type="InParanoid" id="A0A1V9XBG4"/>
<gene>
    <name evidence="4" type="ORF">BIW11_04074</name>
</gene>
<keyword evidence="1" id="KW-0479">Metal-binding</keyword>
<reference evidence="4 5" key="1">
    <citation type="journal article" date="2017" name="Gigascience">
        <title>Draft genome of the honey bee ectoparasitic mite, Tropilaelaps mercedesae, is shaped by the parasitic life history.</title>
        <authorList>
            <person name="Dong X."/>
            <person name="Armstrong S.D."/>
            <person name="Xia D."/>
            <person name="Makepeace B.L."/>
            <person name="Darby A.C."/>
            <person name="Kadowaki T."/>
        </authorList>
    </citation>
    <scope>NUCLEOTIDE SEQUENCE [LARGE SCALE GENOMIC DNA]</scope>
    <source>
        <strain evidence="4">Wuxi-XJTLU</strain>
    </source>
</reference>
<dbReference type="Gene3D" id="4.10.60.10">
    <property type="entry name" value="Zinc finger, CCHC-type"/>
    <property type="match status" value="2"/>
</dbReference>
<dbReference type="Pfam" id="PF00098">
    <property type="entry name" value="zf-CCHC"/>
    <property type="match status" value="2"/>
</dbReference>
<comment type="caution">
    <text evidence="4">The sequence shown here is derived from an EMBL/GenBank/DDBJ whole genome shotgun (WGS) entry which is preliminary data.</text>
</comment>
<keyword evidence="1" id="KW-0862">Zinc</keyword>
<evidence type="ECO:0000256" key="2">
    <source>
        <dbReference type="SAM" id="MobiDB-lite"/>
    </source>
</evidence>
<evidence type="ECO:0000259" key="3">
    <source>
        <dbReference type="PROSITE" id="PS50158"/>
    </source>
</evidence>
<sequence length="89" mass="9741">MSCYNCGKTGHIARDCPEVDKSCYRCGKPGHIFRDCPEEGQPGQTGAQGDSQRGPNRNASEKRARFGSNRPPEGLETVAFMHSLGAWNK</sequence>
<dbReference type="PROSITE" id="PS50158">
    <property type="entry name" value="ZF_CCHC"/>
    <property type="match status" value="2"/>
</dbReference>
<dbReference type="SUPFAM" id="SSF57756">
    <property type="entry name" value="Retrovirus zinc finger-like domains"/>
    <property type="match status" value="1"/>
</dbReference>
<dbReference type="EMBL" id="MNPL01015876">
    <property type="protein sequence ID" value="OQR70879.1"/>
    <property type="molecule type" value="Genomic_DNA"/>
</dbReference>
<feature type="domain" description="CCHC-type" evidence="3">
    <location>
        <begin position="3"/>
        <end position="18"/>
    </location>
</feature>
<dbReference type="InterPro" id="IPR051714">
    <property type="entry name" value="Znf_CCHC_NABP"/>
</dbReference>
<dbReference type="OrthoDB" id="6509069at2759"/>
<dbReference type="AlphaFoldDB" id="A0A1V9XBG4"/>
<feature type="region of interest" description="Disordered" evidence="2">
    <location>
        <begin position="35"/>
        <end position="75"/>
    </location>
</feature>
<organism evidence="4 5">
    <name type="scientific">Tropilaelaps mercedesae</name>
    <dbReference type="NCBI Taxonomy" id="418985"/>
    <lineage>
        <taxon>Eukaryota</taxon>
        <taxon>Metazoa</taxon>
        <taxon>Ecdysozoa</taxon>
        <taxon>Arthropoda</taxon>
        <taxon>Chelicerata</taxon>
        <taxon>Arachnida</taxon>
        <taxon>Acari</taxon>
        <taxon>Parasitiformes</taxon>
        <taxon>Mesostigmata</taxon>
        <taxon>Gamasina</taxon>
        <taxon>Dermanyssoidea</taxon>
        <taxon>Laelapidae</taxon>
        <taxon>Tropilaelaps</taxon>
    </lineage>
</organism>
<evidence type="ECO:0000313" key="4">
    <source>
        <dbReference type="EMBL" id="OQR70879.1"/>
    </source>
</evidence>
<evidence type="ECO:0000313" key="5">
    <source>
        <dbReference type="Proteomes" id="UP000192247"/>
    </source>
</evidence>
<keyword evidence="1" id="KW-0863">Zinc-finger</keyword>